<dbReference type="AlphaFoldDB" id="A0A7Y4H4F8"/>
<dbReference type="InterPro" id="IPR025309">
    <property type="entry name" value="KTSC_dom"/>
</dbReference>
<organism evidence="2 3">
    <name type="scientific">Bradyrhizobium archetypum</name>
    <dbReference type="NCBI Taxonomy" id="2721160"/>
    <lineage>
        <taxon>Bacteria</taxon>
        <taxon>Pseudomonadati</taxon>
        <taxon>Pseudomonadota</taxon>
        <taxon>Alphaproteobacteria</taxon>
        <taxon>Hyphomicrobiales</taxon>
        <taxon>Nitrobacteraceae</taxon>
        <taxon>Bradyrhizobium</taxon>
    </lineage>
</organism>
<sequence>MTRIVFVVALLFTARWQAAEIVEVKDRGPVDLAPFNCQDVTRSSVISRVCYDREGRRMLVQRRAAYQQYCDVPKDTIDAFVNAPSMGRYFNATIETAGREGNRPYDCRPGKVPSYQ</sequence>
<gene>
    <name evidence="2" type="ORF">HCN50_14400</name>
</gene>
<comment type="caution">
    <text evidence="2">The sequence shown here is derived from an EMBL/GenBank/DDBJ whole genome shotgun (WGS) entry which is preliminary data.</text>
</comment>
<evidence type="ECO:0000259" key="1">
    <source>
        <dbReference type="Pfam" id="PF13619"/>
    </source>
</evidence>
<proteinExistence type="predicted"/>
<name>A0A7Y4H4F8_9BRAD</name>
<evidence type="ECO:0000313" key="2">
    <source>
        <dbReference type="EMBL" id="NOJ47426.1"/>
    </source>
</evidence>
<evidence type="ECO:0000313" key="3">
    <source>
        <dbReference type="Proteomes" id="UP000528734"/>
    </source>
</evidence>
<reference evidence="2 3" key="1">
    <citation type="submission" date="2020-03" db="EMBL/GenBank/DDBJ databases">
        <title>Bradyrhizobium diversity isolated from nodules of Muelleranthus trifoliolatus.</title>
        <authorList>
            <person name="Klepa M."/>
            <person name="Helene L."/>
            <person name="Hungria M."/>
        </authorList>
    </citation>
    <scope>NUCLEOTIDE SEQUENCE [LARGE SCALE GENOMIC DNA]</scope>
    <source>
        <strain evidence="2 3">WSM 1744</strain>
    </source>
</reference>
<protein>
    <submittedName>
        <fullName evidence="2">KTSC domain-containing protein</fullName>
    </submittedName>
</protein>
<dbReference type="RefSeq" id="WP_171710308.1">
    <property type="nucleotide sequence ID" value="NZ_JAAVLW010000004.1"/>
</dbReference>
<feature type="domain" description="KTSC" evidence="1">
    <location>
        <begin position="43"/>
        <end position="95"/>
    </location>
</feature>
<dbReference type="Proteomes" id="UP000528734">
    <property type="component" value="Unassembled WGS sequence"/>
</dbReference>
<accession>A0A7Y4H4F8</accession>
<dbReference type="EMBL" id="JAAVLW010000004">
    <property type="protein sequence ID" value="NOJ47426.1"/>
    <property type="molecule type" value="Genomic_DNA"/>
</dbReference>
<keyword evidence="3" id="KW-1185">Reference proteome</keyword>
<dbReference type="Pfam" id="PF13619">
    <property type="entry name" value="KTSC"/>
    <property type="match status" value="1"/>
</dbReference>